<keyword evidence="2" id="KW-1185">Reference proteome</keyword>
<proteinExistence type="predicted"/>
<reference evidence="1 2" key="1">
    <citation type="submission" date="2019-12" db="EMBL/GenBank/DDBJ databases">
        <title>A genome sequence resource for the geographically widespread anthracnose pathogen Colletotrichum asianum.</title>
        <authorList>
            <person name="Meng Y."/>
        </authorList>
    </citation>
    <scope>NUCLEOTIDE SEQUENCE [LARGE SCALE GENOMIC DNA]</scope>
    <source>
        <strain evidence="1 2">ICMP 18580</strain>
    </source>
</reference>
<accession>A0A8H3W0A2</accession>
<gene>
    <name evidence="1" type="ORF">GQ607_015171</name>
</gene>
<protein>
    <submittedName>
        <fullName evidence="1">Uncharacterized protein</fullName>
    </submittedName>
</protein>
<dbReference type="EMBL" id="WOWK01000127">
    <property type="protein sequence ID" value="KAF0317565.1"/>
    <property type="molecule type" value="Genomic_DNA"/>
</dbReference>
<comment type="caution">
    <text evidence="1">The sequence shown here is derived from an EMBL/GenBank/DDBJ whole genome shotgun (WGS) entry which is preliminary data.</text>
</comment>
<dbReference type="AlphaFoldDB" id="A0A8H3W0A2"/>
<evidence type="ECO:0000313" key="1">
    <source>
        <dbReference type="EMBL" id="KAF0317565.1"/>
    </source>
</evidence>
<evidence type="ECO:0000313" key="2">
    <source>
        <dbReference type="Proteomes" id="UP000434172"/>
    </source>
</evidence>
<name>A0A8H3W0A2_9PEZI</name>
<dbReference type="Proteomes" id="UP000434172">
    <property type="component" value="Unassembled WGS sequence"/>
</dbReference>
<sequence length="181" mass="19928">MRKKNVSTVSLASHGPPMPVQFNHPSICIWAAHPIRLQRPSFSARGCVPPPLSAARPLPPAAARRPSASLSPPREAAFLCCHPPLLDFIHHPLTNPSDVSATRQSREITYPHQNLWREALALLAFDTVGSLQLSPRNSNTTPRPPALCIPLLHAQSTDNLRPTGFSNYRFDCCYRSTISTI</sequence>
<organism evidence="1 2">
    <name type="scientific">Colletotrichum asianum</name>
    <dbReference type="NCBI Taxonomy" id="702518"/>
    <lineage>
        <taxon>Eukaryota</taxon>
        <taxon>Fungi</taxon>
        <taxon>Dikarya</taxon>
        <taxon>Ascomycota</taxon>
        <taxon>Pezizomycotina</taxon>
        <taxon>Sordariomycetes</taxon>
        <taxon>Hypocreomycetidae</taxon>
        <taxon>Glomerellales</taxon>
        <taxon>Glomerellaceae</taxon>
        <taxon>Colletotrichum</taxon>
        <taxon>Colletotrichum gloeosporioides species complex</taxon>
    </lineage>
</organism>